<evidence type="ECO:0000256" key="2">
    <source>
        <dbReference type="ARBA" id="ARBA00013168"/>
    </source>
</evidence>
<feature type="domain" description="Alanyl-transfer RNA synthetases family profile" evidence="10">
    <location>
        <begin position="57"/>
        <end position="172"/>
    </location>
</feature>
<keyword evidence="8" id="KW-0648">Protein biosynthesis</keyword>
<dbReference type="PANTHER" id="PTHR11777">
    <property type="entry name" value="ALANYL-TRNA SYNTHETASE"/>
    <property type="match status" value="1"/>
</dbReference>
<dbReference type="EC" id="6.1.1.7" evidence="2"/>
<keyword evidence="3" id="KW-0820">tRNA-binding</keyword>
<evidence type="ECO:0000313" key="11">
    <source>
        <dbReference type="EMBL" id="HIP89208.1"/>
    </source>
</evidence>
<dbReference type="GO" id="GO:0000049">
    <property type="term" value="F:tRNA binding"/>
    <property type="evidence" value="ECO:0007669"/>
    <property type="project" value="UniProtKB-KW"/>
</dbReference>
<keyword evidence="6" id="KW-0067">ATP-binding</keyword>
<accession>A0A832ZG35</accession>
<dbReference type="InterPro" id="IPR050058">
    <property type="entry name" value="Ala-tRNA_ligase"/>
</dbReference>
<keyword evidence="4 11" id="KW-0436">Ligase</keyword>
<dbReference type="EMBL" id="DQUR01000154">
    <property type="protein sequence ID" value="HIP89208.1"/>
    <property type="molecule type" value="Genomic_DNA"/>
</dbReference>
<keyword evidence="7" id="KW-0694">RNA-binding</keyword>
<comment type="similarity">
    <text evidence="1">Belongs to the class-II aminoacyl-tRNA synthetase family.</text>
</comment>
<keyword evidence="5" id="KW-0547">Nucleotide-binding</keyword>
<proteinExistence type="inferred from homology"/>
<dbReference type="GO" id="GO:0005524">
    <property type="term" value="F:ATP binding"/>
    <property type="evidence" value="ECO:0007669"/>
    <property type="project" value="UniProtKB-KW"/>
</dbReference>
<evidence type="ECO:0000313" key="12">
    <source>
        <dbReference type="Proteomes" id="UP000653692"/>
    </source>
</evidence>
<evidence type="ECO:0000256" key="5">
    <source>
        <dbReference type="ARBA" id="ARBA00022741"/>
    </source>
</evidence>
<reference evidence="11" key="1">
    <citation type="journal article" date="2020" name="ISME J.">
        <title>Gammaproteobacteria mediating utilization of methyl-, sulfur- and petroleum organic compounds in deep ocean hydrothermal plumes.</title>
        <authorList>
            <person name="Zhou Z."/>
            <person name="Liu Y."/>
            <person name="Pan J."/>
            <person name="Cron B.R."/>
            <person name="Toner B.M."/>
            <person name="Anantharaman K."/>
            <person name="Breier J.A."/>
            <person name="Dick G.J."/>
            <person name="Li M."/>
        </authorList>
    </citation>
    <scope>NUCLEOTIDE SEQUENCE</scope>
    <source>
        <strain evidence="11">SZUA-1476</strain>
    </source>
</reference>
<evidence type="ECO:0000256" key="3">
    <source>
        <dbReference type="ARBA" id="ARBA00022555"/>
    </source>
</evidence>
<evidence type="ECO:0000256" key="7">
    <source>
        <dbReference type="ARBA" id="ARBA00022884"/>
    </source>
</evidence>
<dbReference type="GO" id="GO:0002161">
    <property type="term" value="F:aminoacyl-tRNA deacylase activity"/>
    <property type="evidence" value="ECO:0007669"/>
    <property type="project" value="TreeGrafter"/>
</dbReference>
<feature type="non-terminal residue" evidence="11">
    <location>
        <position position="172"/>
    </location>
</feature>
<dbReference type="AlphaFoldDB" id="A0A832ZG35"/>
<organism evidence="11 12">
    <name type="scientific">Thermococcus paralvinellae</name>
    <dbReference type="NCBI Taxonomy" id="582419"/>
    <lineage>
        <taxon>Archaea</taxon>
        <taxon>Methanobacteriati</taxon>
        <taxon>Methanobacteriota</taxon>
        <taxon>Thermococci</taxon>
        <taxon>Thermococcales</taxon>
        <taxon>Thermococcaceae</taxon>
        <taxon>Thermococcus</taxon>
    </lineage>
</organism>
<evidence type="ECO:0000256" key="4">
    <source>
        <dbReference type="ARBA" id="ARBA00022598"/>
    </source>
</evidence>
<dbReference type="InterPro" id="IPR018165">
    <property type="entry name" value="Ala-tRNA-synth_IIc_core"/>
</dbReference>
<dbReference type="SUPFAM" id="SSF55681">
    <property type="entry name" value="Class II aaRS and biotin synthetases"/>
    <property type="match status" value="1"/>
</dbReference>
<dbReference type="Proteomes" id="UP000653692">
    <property type="component" value="Unassembled WGS sequence"/>
</dbReference>
<dbReference type="InterPro" id="IPR018164">
    <property type="entry name" value="Ala-tRNA-synth_IIc_N"/>
</dbReference>
<gene>
    <name evidence="11" type="ORF">EYH24_04570</name>
</gene>
<dbReference type="Pfam" id="PF01411">
    <property type="entry name" value="tRNA-synt_2c"/>
    <property type="match status" value="1"/>
</dbReference>
<evidence type="ECO:0000256" key="1">
    <source>
        <dbReference type="ARBA" id="ARBA00008226"/>
    </source>
</evidence>
<evidence type="ECO:0000256" key="9">
    <source>
        <dbReference type="ARBA" id="ARBA00023146"/>
    </source>
</evidence>
<dbReference type="InterPro" id="IPR045864">
    <property type="entry name" value="aa-tRNA-synth_II/BPL/LPL"/>
</dbReference>
<sequence length="172" mass="19993">MPMDMTTRMFKEEGWIRKTCKVCGKAFWTLDPDRETCGDPPCDEYQFIGKPGIPKKYSLDEMREAFLSFFEKHGHGRVKRYPVLPRWRDDVLLVGASIMDFQPWVISGEADPPANPLTISQPSIRFTDIDNVGITGRHFTIFEMMAHHAFNYPGKPVYWMDETVELAFKFFT</sequence>
<dbReference type="PANTHER" id="PTHR11777:SF9">
    <property type="entry name" value="ALANINE--TRNA LIGASE, CYTOPLASMIC"/>
    <property type="match status" value="1"/>
</dbReference>
<dbReference type="GO" id="GO:0006419">
    <property type="term" value="P:alanyl-tRNA aminoacylation"/>
    <property type="evidence" value="ECO:0007669"/>
    <property type="project" value="InterPro"/>
</dbReference>
<keyword evidence="9" id="KW-0030">Aminoacyl-tRNA synthetase</keyword>
<evidence type="ECO:0000256" key="6">
    <source>
        <dbReference type="ARBA" id="ARBA00022840"/>
    </source>
</evidence>
<evidence type="ECO:0000259" key="10">
    <source>
        <dbReference type="PROSITE" id="PS50860"/>
    </source>
</evidence>
<protein>
    <recommendedName>
        <fullName evidence="2">alanine--tRNA ligase</fullName>
        <ecNumber evidence="2">6.1.1.7</ecNumber>
    </recommendedName>
</protein>
<name>A0A832ZG35_9EURY</name>
<comment type="caution">
    <text evidence="11">The sequence shown here is derived from an EMBL/GenBank/DDBJ whole genome shotgun (WGS) entry which is preliminary data.</text>
</comment>
<dbReference type="Gene3D" id="3.30.930.10">
    <property type="entry name" value="Bira Bifunctional Protein, Domain 2"/>
    <property type="match status" value="1"/>
</dbReference>
<dbReference type="PROSITE" id="PS50860">
    <property type="entry name" value="AA_TRNA_LIGASE_II_ALA"/>
    <property type="match status" value="1"/>
</dbReference>
<dbReference type="GO" id="GO:0004813">
    <property type="term" value="F:alanine-tRNA ligase activity"/>
    <property type="evidence" value="ECO:0007669"/>
    <property type="project" value="UniProtKB-EC"/>
</dbReference>
<evidence type="ECO:0000256" key="8">
    <source>
        <dbReference type="ARBA" id="ARBA00022917"/>
    </source>
</evidence>